<sequence length="100" mass="10785">MKKFKISLAAVAVVFAITASAFTGIKTTQVYHFTGNDSEIYLESGYTSGSEPVGFCSGDPEVPCRVEIPEEASLQDALDNAENTNQLSNSIFKSLKESNQ</sequence>
<feature type="chain" id="PRO_5013295538" evidence="1">
    <location>
        <begin position="22"/>
        <end position="100"/>
    </location>
</feature>
<reference evidence="2 3" key="1">
    <citation type="submission" date="2017-02" db="EMBL/GenBank/DDBJ databases">
        <authorList>
            <person name="Peterson S.W."/>
        </authorList>
    </citation>
    <scope>NUCLEOTIDE SEQUENCE [LARGE SCALE GENOMIC DNA]</scope>
    <source>
        <strain evidence="2 3">DSM 22335</strain>
    </source>
</reference>
<accession>A0A1T4MGT3</accession>
<keyword evidence="3" id="KW-1185">Reference proteome</keyword>
<dbReference type="Pfam" id="PF20130">
    <property type="entry name" value="DUF6520"/>
    <property type="match status" value="1"/>
</dbReference>
<dbReference type="OrthoDB" id="772559at2"/>
<name>A0A1T4MGT3_9BACT</name>
<dbReference type="AlphaFoldDB" id="A0A1T4MGT3"/>
<dbReference type="STRING" id="413434.SAMN04488132_103386"/>
<evidence type="ECO:0000256" key="1">
    <source>
        <dbReference type="SAM" id="SignalP"/>
    </source>
</evidence>
<gene>
    <name evidence="2" type="ORF">SAMN04488132_103386</name>
</gene>
<dbReference type="InterPro" id="IPR045391">
    <property type="entry name" value="DUF6520"/>
</dbReference>
<dbReference type="RefSeq" id="WP_078830851.1">
    <property type="nucleotide sequence ID" value="NZ_FUWH01000003.1"/>
</dbReference>
<dbReference type="Proteomes" id="UP000190888">
    <property type="component" value="Unassembled WGS sequence"/>
</dbReference>
<organism evidence="2 3">
    <name type="scientific">Sediminibacterium ginsengisoli</name>
    <dbReference type="NCBI Taxonomy" id="413434"/>
    <lineage>
        <taxon>Bacteria</taxon>
        <taxon>Pseudomonadati</taxon>
        <taxon>Bacteroidota</taxon>
        <taxon>Chitinophagia</taxon>
        <taxon>Chitinophagales</taxon>
        <taxon>Chitinophagaceae</taxon>
        <taxon>Sediminibacterium</taxon>
    </lineage>
</organism>
<proteinExistence type="predicted"/>
<evidence type="ECO:0000313" key="3">
    <source>
        <dbReference type="Proteomes" id="UP000190888"/>
    </source>
</evidence>
<feature type="signal peptide" evidence="1">
    <location>
        <begin position="1"/>
        <end position="21"/>
    </location>
</feature>
<keyword evidence="1" id="KW-0732">Signal</keyword>
<dbReference type="EMBL" id="FUWH01000003">
    <property type="protein sequence ID" value="SJZ66152.1"/>
    <property type="molecule type" value="Genomic_DNA"/>
</dbReference>
<evidence type="ECO:0000313" key="2">
    <source>
        <dbReference type="EMBL" id="SJZ66152.1"/>
    </source>
</evidence>
<protein>
    <submittedName>
        <fullName evidence="2">Uncharacterized protein</fullName>
    </submittedName>
</protein>